<evidence type="ECO:0000256" key="3">
    <source>
        <dbReference type="ARBA" id="ARBA00023295"/>
    </source>
</evidence>
<dbReference type="PRINTS" id="PR00132">
    <property type="entry name" value="GLHYDRLASE2"/>
</dbReference>
<feature type="domain" description="DUF4982" evidence="6">
    <location>
        <begin position="613"/>
        <end position="669"/>
    </location>
</feature>
<dbReference type="Pfam" id="PF02836">
    <property type="entry name" value="Glyco_hydro_2_C"/>
    <property type="match status" value="1"/>
</dbReference>
<dbReference type="InterPro" id="IPR017853">
    <property type="entry name" value="GH"/>
</dbReference>
<reference evidence="9 10" key="1">
    <citation type="submission" date="2023-12" db="EMBL/GenBank/DDBJ databases">
        <title>Novel species of the genus Arcicella isolated from rivers.</title>
        <authorList>
            <person name="Lu H."/>
        </authorList>
    </citation>
    <scope>NUCLEOTIDE SEQUENCE [LARGE SCALE GENOMIC DNA]</scope>
    <source>
        <strain evidence="9 10">DC2W</strain>
    </source>
</reference>
<gene>
    <name evidence="9" type="primary">galA</name>
    <name evidence="9" type="ORF">VB776_16955</name>
</gene>
<dbReference type="InterPro" id="IPR006101">
    <property type="entry name" value="Glyco_hydro_2"/>
</dbReference>
<dbReference type="InterPro" id="IPR006103">
    <property type="entry name" value="Glyco_hydro_2_cat"/>
</dbReference>
<dbReference type="InterPro" id="IPR006102">
    <property type="entry name" value="Ig-like_GH2"/>
</dbReference>
<dbReference type="InterPro" id="IPR048230">
    <property type="entry name" value="GalA-like"/>
</dbReference>
<evidence type="ECO:0000259" key="7">
    <source>
        <dbReference type="Pfam" id="PF18565"/>
    </source>
</evidence>
<evidence type="ECO:0000259" key="5">
    <source>
        <dbReference type="Pfam" id="PF02836"/>
    </source>
</evidence>
<dbReference type="EMBL" id="JAYGIL010000023">
    <property type="protein sequence ID" value="MEA5404625.1"/>
    <property type="molecule type" value="Genomic_DNA"/>
</dbReference>
<dbReference type="InterPro" id="IPR008979">
    <property type="entry name" value="Galactose-bd-like_sf"/>
</dbReference>
<dbReference type="RefSeq" id="WP_323698063.1">
    <property type="nucleotide sequence ID" value="NZ_JAYGIL010000023.1"/>
</dbReference>
<comment type="caution">
    <text evidence="9">The sequence shown here is derived from an EMBL/GenBank/DDBJ whole genome shotgun (WGS) entry which is preliminary data.</text>
</comment>
<feature type="domain" description="Beta-mannosidase-like galactose-binding" evidence="8">
    <location>
        <begin position="105"/>
        <end position="179"/>
    </location>
</feature>
<dbReference type="Gene3D" id="2.60.40.10">
    <property type="entry name" value="Immunoglobulins"/>
    <property type="match status" value="3"/>
</dbReference>
<dbReference type="PANTHER" id="PTHR42732:SF1">
    <property type="entry name" value="BETA-MANNOSIDASE"/>
    <property type="match status" value="1"/>
</dbReference>
<dbReference type="InterPro" id="IPR040605">
    <property type="entry name" value="Glyco_hydro2_dom5"/>
</dbReference>
<dbReference type="InterPro" id="IPR023232">
    <property type="entry name" value="Glyco_hydro_2_AS"/>
</dbReference>
<comment type="similarity">
    <text evidence="1">Belongs to the glycosyl hydrolase 2 family.</text>
</comment>
<dbReference type="NCBIfam" id="NF041462">
    <property type="entry name" value="GalA"/>
    <property type="match status" value="1"/>
</dbReference>
<dbReference type="Pfam" id="PF16355">
    <property type="entry name" value="DUF4982"/>
    <property type="match status" value="1"/>
</dbReference>
<keyword evidence="2" id="KW-0378">Hydrolase</keyword>
<dbReference type="InterPro" id="IPR054593">
    <property type="entry name" value="Beta-mannosidase-like_N2"/>
</dbReference>
<evidence type="ECO:0000256" key="2">
    <source>
        <dbReference type="ARBA" id="ARBA00022801"/>
    </source>
</evidence>
<protein>
    <submittedName>
        <fullName evidence="9">Beta-galactosidase GalA</fullName>
    </submittedName>
</protein>
<dbReference type="Pfam" id="PF18565">
    <property type="entry name" value="Glyco_hydro2_C5"/>
    <property type="match status" value="1"/>
</dbReference>
<evidence type="ECO:0000313" key="10">
    <source>
        <dbReference type="Proteomes" id="UP001303899"/>
    </source>
</evidence>
<evidence type="ECO:0000259" key="4">
    <source>
        <dbReference type="Pfam" id="PF00703"/>
    </source>
</evidence>
<feature type="domain" description="Glycoside hydrolase family 2 immunoglobulin-like beta-sandwich" evidence="4">
    <location>
        <begin position="206"/>
        <end position="309"/>
    </location>
</feature>
<dbReference type="Pfam" id="PF00703">
    <property type="entry name" value="Glyco_hydro_2"/>
    <property type="match status" value="1"/>
</dbReference>
<evidence type="ECO:0000313" key="9">
    <source>
        <dbReference type="EMBL" id="MEA5404625.1"/>
    </source>
</evidence>
<dbReference type="Gene3D" id="2.60.120.260">
    <property type="entry name" value="Galactose-binding domain-like"/>
    <property type="match status" value="1"/>
</dbReference>
<dbReference type="Proteomes" id="UP001303899">
    <property type="component" value="Unassembled WGS sequence"/>
</dbReference>
<feature type="domain" description="Glycoside hydrolase family 2 catalytic" evidence="5">
    <location>
        <begin position="316"/>
        <end position="552"/>
    </location>
</feature>
<dbReference type="SUPFAM" id="SSF51445">
    <property type="entry name" value="(Trans)glycosidases"/>
    <property type="match status" value="1"/>
</dbReference>
<name>A0ABU5S884_9BACT</name>
<feature type="domain" description="Glycoside hydrolase family 2" evidence="7">
    <location>
        <begin position="684"/>
        <end position="782"/>
    </location>
</feature>
<accession>A0ABU5S884</accession>
<dbReference type="Pfam" id="PF22666">
    <property type="entry name" value="Glyco_hydro_2_N2"/>
    <property type="match status" value="1"/>
</dbReference>
<dbReference type="InterPro" id="IPR013783">
    <property type="entry name" value="Ig-like_fold"/>
</dbReference>
<organism evidence="9 10">
    <name type="scientific">Arcicella gelida</name>
    <dbReference type="NCBI Taxonomy" id="2984195"/>
    <lineage>
        <taxon>Bacteria</taxon>
        <taxon>Pseudomonadati</taxon>
        <taxon>Bacteroidota</taxon>
        <taxon>Cytophagia</taxon>
        <taxon>Cytophagales</taxon>
        <taxon>Flectobacillaceae</taxon>
        <taxon>Arcicella</taxon>
    </lineage>
</organism>
<evidence type="ECO:0000256" key="1">
    <source>
        <dbReference type="ARBA" id="ARBA00007401"/>
    </source>
</evidence>
<keyword evidence="3" id="KW-0326">Glycosidase</keyword>
<keyword evidence="10" id="KW-1185">Reference proteome</keyword>
<evidence type="ECO:0000259" key="6">
    <source>
        <dbReference type="Pfam" id="PF16355"/>
    </source>
</evidence>
<sequence>MKKNLLLWLFLSILSWKGNGQAPYEKLSLDKGWRFFKGDIPFPTVKGHRESYNNAKAANALGAASANFNDKTWQSITLPHDWAVEGEFDKNENVSQGYRKRGIGWYRRQFKLDATDKGKYIEIQFDGIATHATIWLNGILIHRNFCGYTSMYLDITALAKYGDEVNTLAVRVDADTQEGWWYEGAGIYRHTWLLKRSPLHVATDGVYAQPVKYENTWKLPVEITLENSGASTTNANIEVSVLDTQGKRLASQSTQNEVGILKKGVVNLNLSVDNPTLWTLENPYLYQVKTIVKQANVIVDSVVTNCGFRTIRFDADSGFFLNEKNIKIQGVCNHQDHAGVGVAVPESIIEFRLRKLKEMGVNAYRCSHHPPSVEFLDLCDKMGIMVMDENRNFNISSEYMNQLRWMVRRDRNHPSIILWSVFNEEPMQGSEQGYEMVRRMNAEVKSLDNTRPVTAAMNGGLFASKNVSQAVDVVGFNYQMQSYDRFHKENPTMKLTSSEDVSAFQVRGEYKTDKAKNIMDAYDSERAIWGATHRNAWKAIAERPFLAGAFVWTGFDYRGEPTPFTWPSASSFFGAMDLCGFPKTAFYIHQAQWIKDKPIINIAPHWNWVDSLGKSIKVMVMSNADSLKLLLNGKMIAGQKVDKYDMNTFSVPFQKGKLEAVGYKNGKEVSRTKVETSDEPFAVQLIPDRLFLNADGQDAMPITVKVIDKKGREVPTAQNLIQFKIKGSGKIIGVGNGNPNSHELEKVNQRSLFNGLAQVIIQADEDTNTIELVASTEGLKPFSLRIPLRKATIMPYVKVINPVIELNEWHISAFSDNKPNPTQEIAENDMNSWLPTKSSQLQAFTEGKYALLRTSFSLNDNLKNRKLVFKNLIGKAEFWLDNQLIFKKDTHESTTISIPFNGQNKNYKLVVLIETEKNQRAGLGGLVTIE</sequence>
<dbReference type="SUPFAM" id="SSF49785">
    <property type="entry name" value="Galactose-binding domain-like"/>
    <property type="match status" value="1"/>
</dbReference>
<dbReference type="InterPro" id="IPR036156">
    <property type="entry name" value="Beta-gal/glucu_dom_sf"/>
</dbReference>
<dbReference type="InterPro" id="IPR032311">
    <property type="entry name" value="DUF4982"/>
</dbReference>
<dbReference type="PROSITE" id="PS00608">
    <property type="entry name" value="GLYCOSYL_HYDROL_F2_2"/>
    <property type="match status" value="1"/>
</dbReference>
<dbReference type="SUPFAM" id="SSF49303">
    <property type="entry name" value="beta-Galactosidase/glucuronidase domain"/>
    <property type="match status" value="1"/>
</dbReference>
<dbReference type="PANTHER" id="PTHR42732">
    <property type="entry name" value="BETA-GALACTOSIDASE"/>
    <property type="match status" value="1"/>
</dbReference>
<evidence type="ECO:0000259" key="8">
    <source>
        <dbReference type="Pfam" id="PF22666"/>
    </source>
</evidence>
<dbReference type="Gene3D" id="3.20.20.80">
    <property type="entry name" value="Glycosidases"/>
    <property type="match status" value="1"/>
</dbReference>
<dbReference type="InterPro" id="IPR051913">
    <property type="entry name" value="GH2_Domain-Containing"/>
</dbReference>
<proteinExistence type="inferred from homology"/>